<evidence type="ECO:0000313" key="1">
    <source>
        <dbReference type="EMBL" id="GAG05209.1"/>
    </source>
</evidence>
<name>X0UHH3_9ZZZZ</name>
<comment type="caution">
    <text evidence="1">The sequence shown here is derived from an EMBL/GenBank/DDBJ whole genome shotgun (WGS) entry which is preliminary data.</text>
</comment>
<organism evidence="1">
    <name type="scientific">marine sediment metagenome</name>
    <dbReference type="NCBI Taxonomy" id="412755"/>
    <lineage>
        <taxon>unclassified sequences</taxon>
        <taxon>metagenomes</taxon>
        <taxon>ecological metagenomes</taxon>
    </lineage>
</organism>
<sequence>MTTTARPSYEIDGDGRTVRQLLSGRKYSIDYYQREYKWQKKHVAELLDDLANKFLESHEEGD</sequence>
<dbReference type="EMBL" id="BARS01028160">
    <property type="protein sequence ID" value="GAG05209.1"/>
    <property type="molecule type" value="Genomic_DNA"/>
</dbReference>
<dbReference type="AlphaFoldDB" id="X0UHH3"/>
<feature type="non-terminal residue" evidence="1">
    <location>
        <position position="62"/>
    </location>
</feature>
<reference evidence="1" key="1">
    <citation type="journal article" date="2014" name="Front. Microbiol.">
        <title>High frequency of phylogenetically diverse reductive dehalogenase-homologous genes in deep subseafloor sedimentary metagenomes.</title>
        <authorList>
            <person name="Kawai M."/>
            <person name="Futagami T."/>
            <person name="Toyoda A."/>
            <person name="Takaki Y."/>
            <person name="Nishi S."/>
            <person name="Hori S."/>
            <person name="Arai W."/>
            <person name="Tsubouchi T."/>
            <person name="Morono Y."/>
            <person name="Uchiyama I."/>
            <person name="Ito T."/>
            <person name="Fujiyama A."/>
            <person name="Inagaki F."/>
            <person name="Takami H."/>
        </authorList>
    </citation>
    <scope>NUCLEOTIDE SEQUENCE</scope>
    <source>
        <strain evidence="1">Expedition CK06-06</strain>
    </source>
</reference>
<protein>
    <recommendedName>
        <fullName evidence="2">DUF262 domain-containing protein</fullName>
    </recommendedName>
</protein>
<proteinExistence type="predicted"/>
<gene>
    <name evidence="1" type="ORF">S01H1_44160</name>
</gene>
<evidence type="ECO:0008006" key="2">
    <source>
        <dbReference type="Google" id="ProtNLM"/>
    </source>
</evidence>
<accession>X0UHH3</accession>